<dbReference type="EMBL" id="GBYX01475234">
    <property type="protein sequence ID" value="JAO06441.1"/>
    <property type="molecule type" value="Transcribed_RNA"/>
</dbReference>
<organism evidence="1">
    <name type="scientific">Poeciliopsis prolifica</name>
    <name type="common">blackstripe livebearer</name>
    <dbReference type="NCBI Taxonomy" id="188132"/>
    <lineage>
        <taxon>Eukaryota</taxon>
        <taxon>Metazoa</taxon>
        <taxon>Chordata</taxon>
        <taxon>Craniata</taxon>
        <taxon>Vertebrata</taxon>
        <taxon>Euteleostomi</taxon>
        <taxon>Actinopterygii</taxon>
        <taxon>Neopterygii</taxon>
        <taxon>Teleostei</taxon>
        <taxon>Neoteleostei</taxon>
        <taxon>Acanthomorphata</taxon>
        <taxon>Ovalentaria</taxon>
        <taxon>Atherinomorphae</taxon>
        <taxon>Cyprinodontiformes</taxon>
        <taxon>Poeciliidae</taxon>
        <taxon>Poeciliinae</taxon>
        <taxon>Poeciliopsis</taxon>
    </lineage>
</organism>
<proteinExistence type="predicted"/>
<gene>
    <name evidence="1" type="primary">PPUP7786</name>
</gene>
<feature type="non-terminal residue" evidence="1">
    <location>
        <position position="1"/>
    </location>
</feature>
<sequence length="173" mass="19216">LPCYPVSDIHSVFTAPVQITSDLSALLQQGLDPDPLADRGLTYFPSALERCWDAAEVCSGPASGWSLFSHVEEPAPKNSGCSRRAASHHRTTNTHRSTHTHFSTQLLFQTKPTNRPTNPIHTLTLFHPHKAITSPSTYISNSDRKACKAKFRAQFPLQHDLNELQSRICCAVR</sequence>
<dbReference type="AlphaFoldDB" id="A0A0S7EWC9"/>
<protein>
    <submittedName>
        <fullName evidence="1">PPUP7786</fullName>
    </submittedName>
</protein>
<reference evidence="1" key="1">
    <citation type="submission" date="2014-12" db="EMBL/GenBank/DDBJ databases">
        <title>Parallel Evolution in Life History Adaptation Evident in the Tissue-Specific Poeciliopsis prolifica transcriptome.</title>
        <authorList>
            <person name="Jue N.K."/>
            <person name="Foley R.J."/>
            <person name="Obergfell C."/>
            <person name="Reznick D.N."/>
            <person name="O'Neill R.J."/>
            <person name="O'Neill M.J."/>
        </authorList>
    </citation>
    <scope>NUCLEOTIDE SEQUENCE</scope>
</reference>
<evidence type="ECO:0000313" key="1">
    <source>
        <dbReference type="EMBL" id="JAO06441.1"/>
    </source>
</evidence>
<name>A0A0S7EWC9_9TELE</name>
<accession>A0A0S7EWC9</accession>